<organism evidence="3 4">
    <name type="scientific">Bowmanella yangjiangensis</name>
    <dbReference type="NCBI Taxonomy" id="2811230"/>
    <lineage>
        <taxon>Bacteria</taxon>
        <taxon>Pseudomonadati</taxon>
        <taxon>Pseudomonadota</taxon>
        <taxon>Gammaproteobacteria</taxon>
        <taxon>Alteromonadales</taxon>
        <taxon>Alteromonadaceae</taxon>
        <taxon>Bowmanella</taxon>
    </lineage>
</organism>
<accession>A0ABS3CV71</accession>
<comment type="similarity">
    <text evidence="1">Belongs to the myoviridae tail sheath protein family.</text>
</comment>
<comment type="caution">
    <text evidence="3">The sequence shown here is derived from an EMBL/GenBank/DDBJ whole genome shotgun (WGS) entry which is preliminary data.</text>
</comment>
<dbReference type="Gene3D" id="3.40.50.11780">
    <property type="match status" value="1"/>
</dbReference>
<dbReference type="EMBL" id="JAFKCS010000010">
    <property type="protein sequence ID" value="MBN7820500.1"/>
    <property type="molecule type" value="Genomic_DNA"/>
</dbReference>
<dbReference type="Proteomes" id="UP000663992">
    <property type="component" value="Unassembled WGS sequence"/>
</dbReference>
<evidence type="ECO:0000313" key="4">
    <source>
        <dbReference type="Proteomes" id="UP000663992"/>
    </source>
</evidence>
<dbReference type="PANTHER" id="PTHR35861">
    <property type="match status" value="1"/>
</dbReference>
<keyword evidence="4" id="KW-1185">Reference proteome</keyword>
<dbReference type="InterPro" id="IPR020287">
    <property type="entry name" value="Tail_sheath_C"/>
</dbReference>
<proteinExistence type="inferred from homology"/>
<reference evidence="3 4" key="1">
    <citation type="submission" date="2021-03" db="EMBL/GenBank/DDBJ databases">
        <title>novel species isolated from a fishpond in China.</title>
        <authorList>
            <person name="Lu H."/>
            <person name="Cai Z."/>
        </authorList>
    </citation>
    <scope>NUCLEOTIDE SEQUENCE [LARGE SCALE GENOMIC DNA]</scope>
    <source>
        <strain evidence="3 4">Y57</strain>
    </source>
</reference>
<evidence type="ECO:0000259" key="2">
    <source>
        <dbReference type="Pfam" id="PF17482"/>
    </source>
</evidence>
<feature type="domain" description="Tail sheath protein C-terminal" evidence="2">
    <location>
        <begin position="395"/>
        <end position="501"/>
    </location>
</feature>
<dbReference type="PANTHER" id="PTHR35861:SF1">
    <property type="entry name" value="PHAGE TAIL SHEATH PROTEIN"/>
    <property type="match status" value="1"/>
</dbReference>
<name>A0ABS3CV71_9ALTE</name>
<dbReference type="RefSeq" id="WP_206594340.1">
    <property type="nucleotide sequence ID" value="NZ_JAFKCS010000010.1"/>
</dbReference>
<dbReference type="Pfam" id="PF17482">
    <property type="entry name" value="Phage_sheath_1C"/>
    <property type="match status" value="1"/>
</dbReference>
<evidence type="ECO:0000313" key="3">
    <source>
        <dbReference type="EMBL" id="MBN7820500.1"/>
    </source>
</evidence>
<sequence length="505" mass="55926">MKKPTRSRLVKTPGVYIKEINLPSVVVGVPTAIPAFIGYTRHSSWDGQSWLNQPVKIGSYQDFIAHFGASQPPYFYFNPEHRATSHTVQIANQYFSLLPCADSRYYLADAVKLFFQNGGRQAYIVSVGEFGKASNQLLGLEPNRHIQLSSLMQGLAALKHCPEPSLYLCPDAIALSDNDYAKLVQAMLAQAAELDSAFCVFDVPGGGYDAMPIDDVASRFRPLVGQQHLSYGAAYLPFINTALYGQDDITYRQFQGGNSKGLGEWLNPGVEPKLQVLIDKLPYADKSEQLNYHRALLVLSPIYYRCIELARQWANLQPASGAICGCYTMQDNNYGVWKAPANISLSNVVSLPINITHQQQETLNLDAVSGISINALRIFVGQGVLIWGARTLAGNSEWRYVPVRRTAIYVKQSLQTALKAFVFENNDAHTWISIRAMIDSFLQGMWRQGGLCGAKAEDAYYVQVGLGQTMSAQDILDKRLIVQVGLALTRPAEFLLIKVEQQQAG</sequence>
<protein>
    <submittedName>
        <fullName evidence="3">Phage tail sheath family protein</fullName>
    </submittedName>
</protein>
<gene>
    <name evidence="3" type="ORF">J0A65_11530</name>
</gene>
<dbReference type="InterPro" id="IPR052042">
    <property type="entry name" value="Tail_sheath_structural"/>
</dbReference>
<evidence type="ECO:0000256" key="1">
    <source>
        <dbReference type="ARBA" id="ARBA00008005"/>
    </source>
</evidence>